<dbReference type="AlphaFoldDB" id="A0A382WAV8"/>
<reference evidence="1" key="1">
    <citation type="submission" date="2018-05" db="EMBL/GenBank/DDBJ databases">
        <authorList>
            <person name="Lanie J.A."/>
            <person name="Ng W.-L."/>
            <person name="Kazmierczak K.M."/>
            <person name="Andrzejewski T.M."/>
            <person name="Davidsen T.M."/>
            <person name="Wayne K.J."/>
            <person name="Tettelin H."/>
            <person name="Glass J.I."/>
            <person name="Rusch D."/>
            <person name="Podicherti R."/>
            <person name="Tsui H.-C.T."/>
            <person name="Winkler M.E."/>
        </authorList>
    </citation>
    <scope>NUCLEOTIDE SEQUENCE</scope>
</reference>
<dbReference type="EMBL" id="UINC01157974">
    <property type="protein sequence ID" value="SVD55258.1"/>
    <property type="molecule type" value="Genomic_DNA"/>
</dbReference>
<protein>
    <recommendedName>
        <fullName evidence="2">3'(2'),5'-bisphosphate nucleotidase CysQ</fullName>
    </recommendedName>
</protein>
<sequence>MLDQINIQDIIKIAKDAGKAIMKIYNQNFDVEYKTDSSPLTIAD</sequence>
<organism evidence="1">
    <name type="scientific">marine metagenome</name>
    <dbReference type="NCBI Taxonomy" id="408172"/>
    <lineage>
        <taxon>unclassified sequences</taxon>
        <taxon>metagenomes</taxon>
        <taxon>ecological metagenomes</taxon>
    </lineage>
</organism>
<gene>
    <name evidence="1" type="ORF">METZ01_LOCUS408112</name>
</gene>
<evidence type="ECO:0008006" key="2">
    <source>
        <dbReference type="Google" id="ProtNLM"/>
    </source>
</evidence>
<accession>A0A382WAV8</accession>
<dbReference type="SUPFAM" id="SSF56655">
    <property type="entry name" value="Carbohydrate phosphatase"/>
    <property type="match status" value="1"/>
</dbReference>
<proteinExistence type="predicted"/>
<evidence type="ECO:0000313" key="1">
    <source>
        <dbReference type="EMBL" id="SVD55258.1"/>
    </source>
</evidence>
<dbReference type="Gene3D" id="3.30.540.10">
    <property type="entry name" value="Fructose-1,6-Bisphosphatase, subunit A, domain 1"/>
    <property type="match status" value="1"/>
</dbReference>
<feature type="non-terminal residue" evidence="1">
    <location>
        <position position="44"/>
    </location>
</feature>
<name>A0A382WAV8_9ZZZZ</name>